<dbReference type="FunFam" id="3.40.50.10130:FF:000003">
    <property type="entry name" value="Crossover junction endonuclease MUS81"/>
    <property type="match status" value="1"/>
</dbReference>
<evidence type="ECO:0000256" key="11">
    <source>
        <dbReference type="ARBA" id="ARBA00023204"/>
    </source>
</evidence>
<keyword evidence="5 13" id="KW-0479">Metal-binding</keyword>
<dbReference type="AlphaFoldDB" id="A0A0C9PTK7"/>
<dbReference type="GO" id="GO:0005634">
    <property type="term" value="C:nucleus"/>
    <property type="evidence" value="ECO:0007669"/>
    <property type="project" value="UniProtKB-SubCell"/>
</dbReference>
<dbReference type="GO" id="GO:0000712">
    <property type="term" value="P:resolution of meiotic recombination intermediates"/>
    <property type="evidence" value="ECO:0007669"/>
    <property type="project" value="TreeGrafter"/>
</dbReference>
<keyword evidence="7 13" id="KW-0227">DNA damage</keyword>
<dbReference type="Pfam" id="PF14716">
    <property type="entry name" value="HHH_8"/>
    <property type="match status" value="1"/>
</dbReference>
<dbReference type="GO" id="GO:0031573">
    <property type="term" value="P:mitotic intra-S DNA damage checkpoint signaling"/>
    <property type="evidence" value="ECO:0007669"/>
    <property type="project" value="TreeGrafter"/>
</dbReference>
<dbReference type="GO" id="GO:0046872">
    <property type="term" value="F:metal ion binding"/>
    <property type="evidence" value="ECO:0007669"/>
    <property type="project" value="UniProtKB-UniRule"/>
</dbReference>
<dbReference type="GO" id="GO:0048257">
    <property type="term" value="F:3'-flap endonuclease activity"/>
    <property type="evidence" value="ECO:0007669"/>
    <property type="project" value="TreeGrafter"/>
</dbReference>
<dbReference type="Pfam" id="PF02732">
    <property type="entry name" value="ERCC4"/>
    <property type="match status" value="1"/>
</dbReference>
<keyword evidence="11 13" id="KW-0234">DNA repair</keyword>
<dbReference type="InterPro" id="IPR006166">
    <property type="entry name" value="ERCC4_domain"/>
</dbReference>
<keyword evidence="10 13" id="KW-0233">DNA recombination</keyword>
<sequence length="471" mass="53964">QSILFGYTCENKHNKYYEFGNVVLIVEMPTLKRIKVQRINPNQLFVTWLEEWRDEAIARNSGLECHFSIALETLKKYPLPLKSGTDCLLLKHFGKKLCTLIDLRLEQHRAAGQPGHELHSAEKILQINVKNSEQKENRNLKSYDDEALMGRPCSSKNEGIALVNKCSINKSTNVSSKKVQIESATLVRPSKFSLIPRSFNIILLIDTQEVKGKVKDDVVSQLTREKINFEIRHLHVGDFLWIAQCRRTRQELVLPYIIERKRIDDFAASMKDGRYGEQKFRLKKSGIPNIVYMIEQLPHGTTNNSIPEANILQAAVNSIIHHGFFVKDTSSHRDSLLYLATFTKNLVELFKDKLLIQCDKNSLPDKINFDAEEISLMDFKQFNESSMKLRALDVQQMFMKQLLPIRGLAPEGILTILQYYKSPMALKKALDDAGPGAVALLTSLQSVRTKRRLGPILAKKIYQFYTQGFLR</sequence>
<evidence type="ECO:0000259" key="14">
    <source>
        <dbReference type="SMART" id="SM00891"/>
    </source>
</evidence>
<evidence type="ECO:0000256" key="4">
    <source>
        <dbReference type="ARBA" id="ARBA00022722"/>
    </source>
</evidence>
<dbReference type="SUPFAM" id="SSF47802">
    <property type="entry name" value="DNA polymerase beta, N-terminal domain-like"/>
    <property type="match status" value="1"/>
</dbReference>
<name>A0A0C9PTK7_9HYME</name>
<dbReference type="GO" id="GO:0000727">
    <property type="term" value="P:double-strand break repair via break-induced replication"/>
    <property type="evidence" value="ECO:0007669"/>
    <property type="project" value="UniProtKB-UniRule"/>
</dbReference>
<dbReference type="EMBL" id="GBYB01004693">
    <property type="protein sequence ID" value="JAG74460.1"/>
    <property type="molecule type" value="Transcribed_RNA"/>
</dbReference>
<dbReference type="PANTHER" id="PTHR13451:SF0">
    <property type="entry name" value="CROSSOVER JUNCTION ENDONUCLEASE MUS81"/>
    <property type="match status" value="1"/>
</dbReference>
<dbReference type="InterPro" id="IPR010996">
    <property type="entry name" value="HHH_MUS81"/>
</dbReference>
<dbReference type="GO" id="GO:0003677">
    <property type="term" value="F:DNA binding"/>
    <property type="evidence" value="ECO:0007669"/>
    <property type="project" value="UniProtKB-UniRule"/>
</dbReference>
<feature type="non-terminal residue" evidence="15">
    <location>
        <position position="1"/>
    </location>
</feature>
<gene>
    <name evidence="15" type="primary">mus81</name>
    <name evidence="15" type="ORF">g.42288</name>
</gene>
<keyword evidence="12 13" id="KW-0539">Nucleus</keyword>
<comment type="subunit">
    <text evidence="13">Interacts with EME1.</text>
</comment>
<dbReference type="InterPro" id="IPR027421">
    <property type="entry name" value="DNA_pol_lamdba_lyase_dom_sf"/>
</dbReference>
<comment type="function">
    <text evidence="13">Interacts with EME1 to form a DNA structure-specific endonuclease with substrate preference for branched DNA structures with a 5'-end at the branch nick. Typical substrates include 3'-flap structures, D-loops, replication forks and nicked Holliday junctions. May be required in mitosis for the processing of stalled or collapsed replication fork intermediates. May be required in meiosis for the repair of meiosis-specific double strand breaks subsequent to single-end invasion (SEI).</text>
</comment>
<dbReference type="InterPro" id="IPR033309">
    <property type="entry name" value="Mus81"/>
</dbReference>
<accession>A0A0C9PTK7</accession>
<dbReference type="Gene3D" id="3.40.50.10130">
    <property type="match status" value="1"/>
</dbReference>
<evidence type="ECO:0000256" key="8">
    <source>
        <dbReference type="ARBA" id="ARBA00022801"/>
    </source>
</evidence>
<dbReference type="SMART" id="SM00891">
    <property type="entry name" value="ERCC4"/>
    <property type="match status" value="1"/>
</dbReference>
<dbReference type="Gene3D" id="1.10.150.110">
    <property type="entry name" value="DNA polymerase beta, N-terminal domain-like"/>
    <property type="match status" value="1"/>
</dbReference>
<dbReference type="InterPro" id="IPR047416">
    <property type="entry name" value="XPF_nuclease_Mus81"/>
</dbReference>
<keyword evidence="9 13" id="KW-0460">Magnesium</keyword>
<dbReference type="Gene3D" id="1.10.150.670">
    <property type="entry name" value="Crossover junction endonuclease EME1, DNA-binding domain"/>
    <property type="match status" value="1"/>
</dbReference>
<comment type="similarity">
    <text evidence="3 13">Belongs to the XPF family.</text>
</comment>
<evidence type="ECO:0000256" key="7">
    <source>
        <dbReference type="ARBA" id="ARBA00022763"/>
    </source>
</evidence>
<evidence type="ECO:0000313" key="15">
    <source>
        <dbReference type="EMBL" id="JAG74460.1"/>
    </source>
</evidence>
<comment type="cofactor">
    <cofactor evidence="1 13">
        <name>Mg(2+)</name>
        <dbReference type="ChEBI" id="CHEBI:18420"/>
    </cofactor>
</comment>
<dbReference type="GO" id="GO:0008821">
    <property type="term" value="F:crossover junction DNA endonuclease activity"/>
    <property type="evidence" value="ECO:0007669"/>
    <property type="project" value="UniProtKB-UniRule"/>
</dbReference>
<dbReference type="GO" id="GO:0048476">
    <property type="term" value="C:Holliday junction resolvase complex"/>
    <property type="evidence" value="ECO:0007669"/>
    <property type="project" value="UniProtKB-UniRule"/>
</dbReference>
<dbReference type="SUPFAM" id="SSF52980">
    <property type="entry name" value="Restriction endonuclease-like"/>
    <property type="match status" value="1"/>
</dbReference>
<protein>
    <recommendedName>
        <fullName evidence="13">Crossover junction endonuclease MUS81</fullName>
        <ecNumber evidence="13">3.1.22.-</ecNumber>
    </recommendedName>
</protein>
<reference evidence="15" key="1">
    <citation type="submission" date="2015-01" db="EMBL/GenBank/DDBJ databases">
        <title>Transcriptome Assembly of Fopius arisanus.</title>
        <authorList>
            <person name="Geib S."/>
        </authorList>
    </citation>
    <scope>NUCLEOTIDE SEQUENCE</scope>
</reference>
<dbReference type="GO" id="GO:0006308">
    <property type="term" value="P:DNA catabolic process"/>
    <property type="evidence" value="ECO:0007669"/>
    <property type="project" value="UniProtKB-UniRule"/>
</dbReference>
<evidence type="ECO:0000256" key="13">
    <source>
        <dbReference type="RuleBase" id="RU369042"/>
    </source>
</evidence>
<evidence type="ECO:0000256" key="10">
    <source>
        <dbReference type="ARBA" id="ARBA00023172"/>
    </source>
</evidence>
<evidence type="ECO:0000256" key="6">
    <source>
        <dbReference type="ARBA" id="ARBA00022759"/>
    </source>
</evidence>
<evidence type="ECO:0000256" key="9">
    <source>
        <dbReference type="ARBA" id="ARBA00022842"/>
    </source>
</evidence>
<evidence type="ECO:0000256" key="2">
    <source>
        <dbReference type="ARBA" id="ARBA00004123"/>
    </source>
</evidence>
<keyword evidence="6 13" id="KW-0255">Endonuclease</keyword>
<proteinExistence type="inferred from homology"/>
<dbReference type="FunFam" id="1.10.150.110:FF:000001">
    <property type="entry name" value="Putative Crossover junction endonuclease MUS81"/>
    <property type="match status" value="1"/>
</dbReference>
<keyword evidence="4 13" id="KW-0540">Nuclease</keyword>
<evidence type="ECO:0000256" key="3">
    <source>
        <dbReference type="ARBA" id="ARBA00010015"/>
    </source>
</evidence>
<dbReference type="InterPro" id="IPR042530">
    <property type="entry name" value="EME1/EME2_C"/>
</dbReference>
<keyword evidence="8 13" id="KW-0378">Hydrolase</keyword>
<feature type="domain" description="ERCC4" evidence="14">
    <location>
        <begin position="202"/>
        <end position="298"/>
    </location>
</feature>
<evidence type="ECO:0000256" key="1">
    <source>
        <dbReference type="ARBA" id="ARBA00001946"/>
    </source>
</evidence>
<evidence type="ECO:0000256" key="12">
    <source>
        <dbReference type="ARBA" id="ARBA00023242"/>
    </source>
</evidence>
<comment type="subcellular location">
    <subcellularLocation>
        <location evidence="2 13">Nucleus</location>
    </subcellularLocation>
</comment>
<organism evidence="15">
    <name type="scientific">Fopius arisanus</name>
    <dbReference type="NCBI Taxonomy" id="64838"/>
    <lineage>
        <taxon>Eukaryota</taxon>
        <taxon>Metazoa</taxon>
        <taxon>Ecdysozoa</taxon>
        <taxon>Arthropoda</taxon>
        <taxon>Hexapoda</taxon>
        <taxon>Insecta</taxon>
        <taxon>Pterygota</taxon>
        <taxon>Neoptera</taxon>
        <taxon>Endopterygota</taxon>
        <taxon>Hymenoptera</taxon>
        <taxon>Apocrita</taxon>
        <taxon>Ichneumonoidea</taxon>
        <taxon>Braconidae</taxon>
        <taxon>Opiinae</taxon>
        <taxon>Fopius</taxon>
    </lineage>
</organism>
<dbReference type="PANTHER" id="PTHR13451">
    <property type="entry name" value="CLASS II CROSSOVER JUNCTION ENDONUCLEASE MUS81"/>
    <property type="match status" value="1"/>
</dbReference>
<dbReference type="GO" id="GO:0031297">
    <property type="term" value="P:replication fork processing"/>
    <property type="evidence" value="ECO:0007669"/>
    <property type="project" value="UniProtKB-ARBA"/>
</dbReference>
<dbReference type="InterPro" id="IPR011335">
    <property type="entry name" value="Restrct_endonuc-II-like"/>
</dbReference>
<dbReference type="EC" id="3.1.22.-" evidence="13"/>
<evidence type="ECO:0000256" key="5">
    <source>
        <dbReference type="ARBA" id="ARBA00022723"/>
    </source>
</evidence>
<dbReference type="CDD" id="cd20074">
    <property type="entry name" value="XPF_nuclease_Mus81"/>
    <property type="match status" value="1"/>
</dbReference>